<evidence type="ECO:0000256" key="1">
    <source>
        <dbReference type="ARBA" id="ARBA00004141"/>
    </source>
</evidence>
<evidence type="ECO:0000313" key="7">
    <source>
        <dbReference type="EMBL" id="MFD2518099.1"/>
    </source>
</evidence>
<sequence>MNRLKPSLVRQLFVLMLLLFLLVLIFKEIIPYLSGVLGAITLHVVMRKYMDKLENRGWKPVFAASLLIFLSFIGILVPITLTVVMLTSKIGKAVANSEKVIQAVKNQVNEAETYVGYDLSQSIDSARVANWLSNNLQSLGVGTFNAFIAIGIMYFMLYYMLVYRHELKNLVISYVPLGEENLKTIGDEGDELVKSNALGIPLVAFFQGIVALIGYLVAGVPDPMFWFVITAIGAMVPFIGTALGVVPVAILLYSQGMDWQAIFVLIYGFVVVGITDNILRLYILNRLASVHPLITLFGVIVGVPLFGFIGLIFGPLLISLFLLILKIYKHEYGKTEEKL</sequence>
<feature type="transmembrane region" description="Helical" evidence="6">
    <location>
        <begin position="7"/>
        <end position="26"/>
    </location>
</feature>
<reference evidence="8" key="1">
    <citation type="journal article" date="2019" name="Int. J. Syst. Evol. Microbiol.">
        <title>The Global Catalogue of Microorganisms (GCM) 10K type strain sequencing project: providing services to taxonomists for standard genome sequencing and annotation.</title>
        <authorList>
            <consortium name="The Broad Institute Genomics Platform"/>
            <consortium name="The Broad Institute Genome Sequencing Center for Infectious Disease"/>
            <person name="Wu L."/>
            <person name="Ma J."/>
        </authorList>
    </citation>
    <scope>NUCLEOTIDE SEQUENCE [LARGE SCALE GENOMIC DNA]</scope>
    <source>
        <strain evidence="8">KCTC 42585</strain>
    </source>
</reference>
<comment type="subcellular location">
    <subcellularLocation>
        <location evidence="1">Membrane</location>
        <topology evidence="1">Multi-pass membrane protein</topology>
    </subcellularLocation>
</comment>
<feature type="transmembrane region" description="Helical" evidence="6">
    <location>
        <begin position="295"/>
        <end position="325"/>
    </location>
</feature>
<gene>
    <name evidence="7" type="ORF">ACFSTG_09365</name>
</gene>
<dbReference type="PANTHER" id="PTHR21716">
    <property type="entry name" value="TRANSMEMBRANE PROTEIN"/>
    <property type="match status" value="1"/>
</dbReference>
<feature type="transmembrane region" description="Helical" evidence="6">
    <location>
        <begin position="61"/>
        <end position="86"/>
    </location>
</feature>
<feature type="transmembrane region" description="Helical" evidence="6">
    <location>
        <begin position="261"/>
        <end position="283"/>
    </location>
</feature>
<dbReference type="InterPro" id="IPR002549">
    <property type="entry name" value="AI-2E-like"/>
</dbReference>
<dbReference type="EMBL" id="JBHULT010000008">
    <property type="protein sequence ID" value="MFD2518099.1"/>
    <property type="molecule type" value="Genomic_DNA"/>
</dbReference>
<dbReference type="RefSeq" id="WP_380751572.1">
    <property type="nucleotide sequence ID" value="NZ_JBHULT010000008.1"/>
</dbReference>
<comment type="similarity">
    <text evidence="2">Belongs to the autoinducer-2 exporter (AI-2E) (TC 2.A.86) family.</text>
</comment>
<evidence type="ECO:0000313" key="8">
    <source>
        <dbReference type="Proteomes" id="UP001597468"/>
    </source>
</evidence>
<evidence type="ECO:0000256" key="2">
    <source>
        <dbReference type="ARBA" id="ARBA00009773"/>
    </source>
</evidence>
<dbReference type="PANTHER" id="PTHR21716:SF4">
    <property type="entry name" value="TRANSMEMBRANE PROTEIN 245"/>
    <property type="match status" value="1"/>
</dbReference>
<evidence type="ECO:0000256" key="3">
    <source>
        <dbReference type="ARBA" id="ARBA00022692"/>
    </source>
</evidence>
<name>A0ABW5IWQ6_9FLAO</name>
<keyword evidence="5 6" id="KW-0472">Membrane</keyword>
<keyword evidence="4 6" id="KW-1133">Transmembrane helix</keyword>
<dbReference type="Pfam" id="PF01594">
    <property type="entry name" value="AI-2E_transport"/>
    <property type="match status" value="1"/>
</dbReference>
<evidence type="ECO:0000256" key="4">
    <source>
        <dbReference type="ARBA" id="ARBA00022989"/>
    </source>
</evidence>
<proteinExistence type="inferred from homology"/>
<evidence type="ECO:0000256" key="6">
    <source>
        <dbReference type="SAM" id="Phobius"/>
    </source>
</evidence>
<organism evidence="7 8">
    <name type="scientific">Salinimicrobium flavum</name>
    <dbReference type="NCBI Taxonomy" id="1737065"/>
    <lineage>
        <taxon>Bacteria</taxon>
        <taxon>Pseudomonadati</taxon>
        <taxon>Bacteroidota</taxon>
        <taxon>Flavobacteriia</taxon>
        <taxon>Flavobacteriales</taxon>
        <taxon>Flavobacteriaceae</taxon>
        <taxon>Salinimicrobium</taxon>
    </lineage>
</organism>
<keyword evidence="8" id="KW-1185">Reference proteome</keyword>
<dbReference type="Proteomes" id="UP001597468">
    <property type="component" value="Unassembled WGS sequence"/>
</dbReference>
<evidence type="ECO:0000256" key="5">
    <source>
        <dbReference type="ARBA" id="ARBA00023136"/>
    </source>
</evidence>
<comment type="caution">
    <text evidence="7">The sequence shown here is derived from an EMBL/GenBank/DDBJ whole genome shotgun (WGS) entry which is preliminary data.</text>
</comment>
<keyword evidence="3 6" id="KW-0812">Transmembrane</keyword>
<feature type="transmembrane region" description="Helical" evidence="6">
    <location>
        <begin position="139"/>
        <end position="161"/>
    </location>
</feature>
<protein>
    <submittedName>
        <fullName evidence="7">AI-2E family transporter</fullName>
    </submittedName>
</protein>
<feature type="transmembrane region" description="Helical" evidence="6">
    <location>
        <begin position="198"/>
        <end position="218"/>
    </location>
</feature>
<feature type="transmembrane region" description="Helical" evidence="6">
    <location>
        <begin position="224"/>
        <end position="254"/>
    </location>
</feature>
<accession>A0ABW5IWQ6</accession>